<proteinExistence type="predicted"/>
<comment type="caution">
    <text evidence="1">The sequence shown here is derived from an EMBL/GenBank/DDBJ whole genome shotgun (WGS) entry which is preliminary data.</text>
</comment>
<protein>
    <submittedName>
        <fullName evidence="1">Uncharacterized protein</fullName>
    </submittedName>
</protein>
<dbReference type="EMBL" id="LGIA01000025">
    <property type="protein sequence ID" value="KOH46538.1"/>
    <property type="molecule type" value="Genomic_DNA"/>
</dbReference>
<name>A0A0L8VDU6_9BACT</name>
<keyword evidence="2" id="KW-1185">Reference proteome</keyword>
<dbReference type="Proteomes" id="UP000036958">
    <property type="component" value="Unassembled WGS sequence"/>
</dbReference>
<dbReference type="AlphaFoldDB" id="A0A0L8VDU6"/>
<gene>
    <name evidence="1" type="ORF">NC99_06770</name>
</gene>
<evidence type="ECO:0000313" key="1">
    <source>
        <dbReference type="EMBL" id="KOH46538.1"/>
    </source>
</evidence>
<organism evidence="1 2">
    <name type="scientific">Sunxiuqinia dokdonensis</name>
    <dbReference type="NCBI Taxonomy" id="1409788"/>
    <lineage>
        <taxon>Bacteria</taxon>
        <taxon>Pseudomonadati</taxon>
        <taxon>Bacteroidota</taxon>
        <taxon>Bacteroidia</taxon>
        <taxon>Marinilabiliales</taxon>
        <taxon>Prolixibacteraceae</taxon>
        <taxon>Sunxiuqinia</taxon>
    </lineage>
</organism>
<accession>A0A0L8VDU6</accession>
<reference evidence="2" key="1">
    <citation type="submission" date="2015-07" db="EMBL/GenBank/DDBJ databases">
        <title>Genome sequencing of Sunxiuqinia dokdonensis strain SK.</title>
        <authorList>
            <person name="Ahn S."/>
            <person name="Kim B.-C."/>
        </authorList>
    </citation>
    <scope>NUCLEOTIDE SEQUENCE [LARGE SCALE GENOMIC DNA]</scope>
    <source>
        <strain evidence="2">SK</strain>
    </source>
</reference>
<sequence length="37" mass="4272">MSRMKQIVAAGHKNAFVLHHVNKKLFFTDDADGIHFF</sequence>
<evidence type="ECO:0000313" key="2">
    <source>
        <dbReference type="Proteomes" id="UP000036958"/>
    </source>
</evidence>